<feature type="binding site" evidence="8">
    <location>
        <position position="87"/>
    </location>
    <ligand>
        <name>ATP</name>
        <dbReference type="ChEBI" id="CHEBI:30616"/>
    </ligand>
</feature>
<evidence type="ECO:0000256" key="1">
    <source>
        <dbReference type="ARBA" id="ARBA00022527"/>
    </source>
</evidence>
<dbReference type="GO" id="GO:0043332">
    <property type="term" value="C:mating projection tip"/>
    <property type="evidence" value="ECO:0007669"/>
    <property type="project" value="EnsemblFungi"/>
</dbReference>
<dbReference type="PROSITE" id="PS00108">
    <property type="entry name" value="PROTEIN_KINASE_ST"/>
    <property type="match status" value="1"/>
</dbReference>
<dbReference type="SMART" id="SM00220">
    <property type="entry name" value="S_TKc"/>
    <property type="match status" value="1"/>
</dbReference>
<comment type="similarity">
    <text evidence="7">Belongs to the protein kinase superfamily. STE Ser/Thr protein kinase family. MAP kinase kinase subfamily.</text>
</comment>
<evidence type="ECO:0000313" key="11">
    <source>
        <dbReference type="EMBL" id="ORX53015.1"/>
    </source>
</evidence>
<evidence type="ECO:0000256" key="6">
    <source>
        <dbReference type="ARBA" id="ARBA00022840"/>
    </source>
</evidence>
<dbReference type="Gene3D" id="3.30.200.20">
    <property type="entry name" value="Phosphorylase Kinase, domain 1"/>
    <property type="match status" value="1"/>
</dbReference>
<keyword evidence="1 9" id="KW-0723">Serine/threonine-protein kinase</keyword>
<dbReference type="PROSITE" id="PS50011">
    <property type="entry name" value="PROTEIN_KINASE_DOM"/>
    <property type="match status" value="1"/>
</dbReference>
<dbReference type="PROSITE" id="PS00107">
    <property type="entry name" value="PROTEIN_KINASE_ATP"/>
    <property type="match status" value="1"/>
</dbReference>
<keyword evidence="2" id="KW-0597">Phosphoprotein</keyword>
<evidence type="ECO:0000256" key="2">
    <source>
        <dbReference type="ARBA" id="ARBA00022553"/>
    </source>
</evidence>
<dbReference type="GO" id="GO:0004674">
    <property type="term" value="F:protein serine/threonine kinase activity"/>
    <property type="evidence" value="ECO:0007669"/>
    <property type="project" value="UniProtKB-KW"/>
</dbReference>
<evidence type="ECO:0000256" key="3">
    <source>
        <dbReference type="ARBA" id="ARBA00022679"/>
    </source>
</evidence>
<gene>
    <name evidence="11" type="ORF">BCR36DRAFT_582414</name>
</gene>
<dbReference type="FunFam" id="1.10.510.10:FF:000921">
    <property type="entry name" value="Serine/threonine-protein kinase STE7"/>
    <property type="match status" value="1"/>
</dbReference>
<dbReference type="AlphaFoldDB" id="A0A1Y1VCU8"/>
<dbReference type="InterPro" id="IPR008271">
    <property type="entry name" value="Ser/Thr_kinase_AS"/>
</dbReference>
<evidence type="ECO:0000259" key="10">
    <source>
        <dbReference type="PROSITE" id="PS50011"/>
    </source>
</evidence>
<dbReference type="EMBL" id="MCFH01000014">
    <property type="protein sequence ID" value="ORX53015.1"/>
    <property type="molecule type" value="Genomic_DNA"/>
</dbReference>
<evidence type="ECO:0000256" key="5">
    <source>
        <dbReference type="ARBA" id="ARBA00022777"/>
    </source>
</evidence>
<reference evidence="11 12" key="2">
    <citation type="submission" date="2016-08" db="EMBL/GenBank/DDBJ databases">
        <title>Pervasive Adenine N6-methylation of Active Genes in Fungi.</title>
        <authorList>
            <consortium name="DOE Joint Genome Institute"/>
            <person name="Mondo S.J."/>
            <person name="Dannebaum R.O."/>
            <person name="Kuo R.C."/>
            <person name="Labutti K."/>
            <person name="Haridas S."/>
            <person name="Kuo A."/>
            <person name="Salamov A."/>
            <person name="Ahrendt S.R."/>
            <person name="Lipzen A."/>
            <person name="Sullivan W."/>
            <person name="Andreopoulos W.B."/>
            <person name="Clum A."/>
            <person name="Lindquist E."/>
            <person name="Daum C."/>
            <person name="Ramamoorthy G.K."/>
            <person name="Gryganskyi A."/>
            <person name="Culley D."/>
            <person name="Magnuson J.K."/>
            <person name="James T.Y."/>
            <person name="O'Malley M.A."/>
            <person name="Stajich J.E."/>
            <person name="Spatafora J.W."/>
            <person name="Visel A."/>
            <person name="Grigoriev I.V."/>
        </authorList>
    </citation>
    <scope>NUCLEOTIDE SEQUENCE [LARGE SCALE GENOMIC DNA]</scope>
    <source>
        <strain evidence="12">finn</strain>
    </source>
</reference>
<dbReference type="STRING" id="1754191.A0A1Y1VCU8"/>
<dbReference type="Gene3D" id="1.10.510.10">
    <property type="entry name" value="Transferase(Phosphotransferase) domain 1"/>
    <property type="match status" value="1"/>
</dbReference>
<organism evidence="11 12">
    <name type="scientific">Piromyces finnis</name>
    <dbReference type="NCBI Taxonomy" id="1754191"/>
    <lineage>
        <taxon>Eukaryota</taxon>
        <taxon>Fungi</taxon>
        <taxon>Fungi incertae sedis</taxon>
        <taxon>Chytridiomycota</taxon>
        <taxon>Chytridiomycota incertae sedis</taxon>
        <taxon>Neocallimastigomycetes</taxon>
        <taxon>Neocallimastigales</taxon>
        <taxon>Neocallimastigaceae</taxon>
        <taxon>Piromyces</taxon>
    </lineage>
</organism>
<reference evidence="11 12" key="1">
    <citation type="submission" date="2016-08" db="EMBL/GenBank/DDBJ databases">
        <title>Genomes of anaerobic fungi encode conserved fungal cellulosomes for biomass hydrolysis.</title>
        <authorList>
            <consortium name="DOE Joint Genome Institute"/>
            <person name="Haitjema C.H."/>
            <person name="Gilmore S.P."/>
            <person name="Henske J.K."/>
            <person name="Solomon K.V."/>
            <person name="De Groot R."/>
            <person name="Kuo A."/>
            <person name="Mondo S.J."/>
            <person name="Salamov A.A."/>
            <person name="Labutti K."/>
            <person name="Zhao Z."/>
            <person name="Chiniquy J."/>
            <person name="Barry K."/>
            <person name="Brewer H.M."/>
            <person name="Purvine S.O."/>
            <person name="Wright A.T."/>
            <person name="Boxma B."/>
            <person name="Van Alen T."/>
            <person name="Hackstein J.H."/>
            <person name="Baker S.E."/>
            <person name="Grigoriev I.V."/>
            <person name="O'Malley M.A."/>
        </authorList>
    </citation>
    <scope>NUCLEOTIDE SEQUENCE [LARGE SCALE GENOMIC DNA]</scope>
    <source>
        <strain evidence="12">finn</strain>
    </source>
</reference>
<accession>A0A1Y1VCU8</accession>
<feature type="domain" description="Protein kinase" evidence="10">
    <location>
        <begin position="58"/>
        <end position="313"/>
    </location>
</feature>
<dbReference type="GO" id="GO:0005737">
    <property type="term" value="C:cytoplasm"/>
    <property type="evidence" value="ECO:0007669"/>
    <property type="project" value="EnsemblFungi"/>
</dbReference>
<dbReference type="GO" id="GO:0071507">
    <property type="term" value="P:pheromone response MAPK cascade"/>
    <property type="evidence" value="ECO:0007669"/>
    <property type="project" value="EnsemblFungi"/>
</dbReference>
<dbReference type="OrthoDB" id="10252354at2759"/>
<dbReference type="InterPro" id="IPR050915">
    <property type="entry name" value="MAP_kinase_kinase"/>
</dbReference>
<evidence type="ECO:0000256" key="8">
    <source>
        <dbReference type="PROSITE-ProRule" id="PRU10141"/>
    </source>
</evidence>
<evidence type="ECO:0000256" key="4">
    <source>
        <dbReference type="ARBA" id="ARBA00022741"/>
    </source>
</evidence>
<keyword evidence="3" id="KW-0808">Transferase</keyword>
<proteinExistence type="inferred from homology"/>
<keyword evidence="5 11" id="KW-0418">Kinase</keyword>
<protein>
    <submittedName>
        <fullName evidence="11">Kinase-like protein</fullName>
    </submittedName>
</protein>
<dbReference type="GO" id="GO:0004708">
    <property type="term" value="F:MAP kinase kinase activity"/>
    <property type="evidence" value="ECO:0007669"/>
    <property type="project" value="EnsemblFungi"/>
</dbReference>
<dbReference type="InterPro" id="IPR000719">
    <property type="entry name" value="Prot_kinase_dom"/>
</dbReference>
<dbReference type="GO" id="GO:0005524">
    <property type="term" value="F:ATP binding"/>
    <property type="evidence" value="ECO:0007669"/>
    <property type="project" value="UniProtKB-UniRule"/>
</dbReference>
<dbReference type="GO" id="GO:0032153">
    <property type="term" value="C:cell division site"/>
    <property type="evidence" value="ECO:0007669"/>
    <property type="project" value="EnsemblFungi"/>
</dbReference>
<keyword evidence="6 8" id="KW-0067">ATP-binding</keyword>
<dbReference type="SUPFAM" id="SSF56112">
    <property type="entry name" value="Protein kinase-like (PK-like)"/>
    <property type="match status" value="1"/>
</dbReference>
<keyword evidence="4 8" id="KW-0547">Nucleotide-binding</keyword>
<evidence type="ECO:0000256" key="9">
    <source>
        <dbReference type="RuleBase" id="RU000304"/>
    </source>
</evidence>
<keyword evidence="12" id="KW-1185">Reference proteome</keyword>
<dbReference type="Pfam" id="PF00069">
    <property type="entry name" value="Pkinase"/>
    <property type="match status" value="1"/>
</dbReference>
<dbReference type="InterPro" id="IPR017441">
    <property type="entry name" value="Protein_kinase_ATP_BS"/>
</dbReference>
<dbReference type="Proteomes" id="UP000193719">
    <property type="component" value="Unassembled WGS sequence"/>
</dbReference>
<dbReference type="PANTHER" id="PTHR47448:SF1">
    <property type="entry name" value="SERINE_THREONINE-PROTEIN KINASE STE7 HOMOLOG"/>
    <property type="match status" value="1"/>
</dbReference>
<dbReference type="GO" id="GO:0001403">
    <property type="term" value="P:invasive growth in response to glucose limitation"/>
    <property type="evidence" value="ECO:0007669"/>
    <property type="project" value="EnsemblFungi"/>
</dbReference>
<dbReference type="GO" id="GO:0001402">
    <property type="term" value="P:signal transduction involved in filamentous growth"/>
    <property type="evidence" value="ECO:0007669"/>
    <property type="project" value="EnsemblFungi"/>
</dbReference>
<evidence type="ECO:0000313" key="12">
    <source>
        <dbReference type="Proteomes" id="UP000193719"/>
    </source>
</evidence>
<sequence length="339" mass="38183">MSLSPSEKRKRRVGLRLPTATVNVLKNPEAEAVAALPKQLEKLEVSNTFKIDLKDEDLKPFEELGSGNGGTVNKILHVPTNTIMARKVIHVEANATVRKQILRELQILHDCNNEYIIGFYGSYINEGDLFICMEYMDLGSLDSIYRKIGPIKEPILADITLSVLRGLIYLHETHKIIHRDIKPSNILVNSQGEIKLADFGVSGQLVNSVANTFVGTSHYMAPERIQGGKYSVQSDVWSLGISLMELAIGKFPFPPEGIVLPIFDLLQYIVNEPVPPLPADQFSEEFQDFCNKCLIKDPHKRPNFKYLVKHKFVLKAEDDKVDMKAWAEDVADKIKKSKE</sequence>
<name>A0A1Y1VCU8_9FUNG</name>
<dbReference type="PANTHER" id="PTHR47448">
    <property type="entry name" value="DUAL SPECIFICITY MITOGEN-ACTIVATED PROTEIN KINASE KINASE DSOR1-LIKE PROTEIN"/>
    <property type="match status" value="1"/>
</dbReference>
<evidence type="ECO:0000256" key="7">
    <source>
        <dbReference type="ARBA" id="ARBA00038035"/>
    </source>
</evidence>
<comment type="caution">
    <text evidence="11">The sequence shown here is derived from an EMBL/GenBank/DDBJ whole genome shotgun (WGS) entry which is preliminary data.</text>
</comment>
<dbReference type="GO" id="GO:0000196">
    <property type="term" value="P:cell integrity MAPK cascade"/>
    <property type="evidence" value="ECO:0007669"/>
    <property type="project" value="EnsemblFungi"/>
</dbReference>
<dbReference type="FunFam" id="3.30.200.20:FF:000040">
    <property type="entry name" value="Dual specificity mitogen-activated protein kinase kinase"/>
    <property type="match status" value="1"/>
</dbReference>
<dbReference type="InterPro" id="IPR011009">
    <property type="entry name" value="Kinase-like_dom_sf"/>
</dbReference>
<dbReference type="GO" id="GO:0007124">
    <property type="term" value="P:pseudohyphal growth"/>
    <property type="evidence" value="ECO:0007669"/>
    <property type="project" value="EnsemblFungi"/>
</dbReference>